<evidence type="ECO:0008006" key="3">
    <source>
        <dbReference type="Google" id="ProtNLM"/>
    </source>
</evidence>
<reference evidence="1" key="1">
    <citation type="submission" date="2018-05" db="EMBL/GenBank/DDBJ databases">
        <title>Draft genome of Mucuna pruriens seed.</title>
        <authorList>
            <person name="Nnadi N.E."/>
            <person name="Vos R."/>
            <person name="Hasami M.H."/>
            <person name="Devisetty U.K."/>
            <person name="Aguiy J.C."/>
        </authorList>
    </citation>
    <scope>NUCLEOTIDE SEQUENCE [LARGE SCALE GENOMIC DNA]</scope>
    <source>
        <strain evidence="1">JCA_2017</strain>
    </source>
</reference>
<proteinExistence type="predicted"/>
<dbReference type="Proteomes" id="UP000257109">
    <property type="component" value="Unassembled WGS sequence"/>
</dbReference>
<accession>A0A371EJ62</accession>
<organism evidence="1 2">
    <name type="scientific">Mucuna pruriens</name>
    <name type="common">Velvet bean</name>
    <name type="synonym">Dolichos pruriens</name>
    <dbReference type="NCBI Taxonomy" id="157652"/>
    <lineage>
        <taxon>Eukaryota</taxon>
        <taxon>Viridiplantae</taxon>
        <taxon>Streptophyta</taxon>
        <taxon>Embryophyta</taxon>
        <taxon>Tracheophyta</taxon>
        <taxon>Spermatophyta</taxon>
        <taxon>Magnoliopsida</taxon>
        <taxon>eudicotyledons</taxon>
        <taxon>Gunneridae</taxon>
        <taxon>Pentapetalae</taxon>
        <taxon>rosids</taxon>
        <taxon>fabids</taxon>
        <taxon>Fabales</taxon>
        <taxon>Fabaceae</taxon>
        <taxon>Papilionoideae</taxon>
        <taxon>50 kb inversion clade</taxon>
        <taxon>NPAAA clade</taxon>
        <taxon>indigoferoid/millettioid clade</taxon>
        <taxon>Phaseoleae</taxon>
        <taxon>Mucuna</taxon>
    </lineage>
</organism>
<sequence length="182" mass="21292">MRVAEQMKDELRQQIAAMKSVVERTERPAWKTVSIQAFWGQPFNEEIDKTPIPANFRKWLWNRSTAPRTFMHIYRLFKPKCTLVGGMTPLAINFFLVKRLEVADLFDIRKTKGKSLKSYLAKFNNVMIRVNNPDQKFFVKAFQKGLRVGQFNNALVLRRPTNMGEIRAQAEKHIEAKEDLAY</sequence>
<dbReference type="AlphaFoldDB" id="A0A371EJ62"/>
<comment type="caution">
    <text evidence="1">The sequence shown here is derived from an EMBL/GenBank/DDBJ whole genome shotgun (WGS) entry which is preliminary data.</text>
</comment>
<evidence type="ECO:0000313" key="2">
    <source>
        <dbReference type="Proteomes" id="UP000257109"/>
    </source>
</evidence>
<protein>
    <recommendedName>
        <fullName evidence="3">Retrotransposon gag domain-containing protein</fullName>
    </recommendedName>
</protein>
<dbReference type="OrthoDB" id="1425436at2759"/>
<gene>
    <name evidence="1" type="ORF">CR513_55236</name>
</gene>
<keyword evidence="2" id="KW-1185">Reference proteome</keyword>
<name>A0A371EJ62_MUCPR</name>
<dbReference type="EMBL" id="QJKJ01013619">
    <property type="protein sequence ID" value="RDX66044.1"/>
    <property type="molecule type" value="Genomic_DNA"/>
</dbReference>
<evidence type="ECO:0000313" key="1">
    <source>
        <dbReference type="EMBL" id="RDX66044.1"/>
    </source>
</evidence>
<feature type="non-terminal residue" evidence="1">
    <location>
        <position position="1"/>
    </location>
</feature>